<dbReference type="CDD" id="cd00075">
    <property type="entry name" value="HATPase"/>
    <property type="match status" value="1"/>
</dbReference>
<keyword evidence="4" id="KW-0808">Transferase</keyword>
<dbReference type="EC" id="2.7.13.3" evidence="2"/>
<dbReference type="CDD" id="cd00082">
    <property type="entry name" value="HisKA"/>
    <property type="match status" value="1"/>
</dbReference>
<proteinExistence type="predicted"/>
<keyword evidence="7" id="KW-1133">Transmembrane helix</keyword>
<evidence type="ECO:0000256" key="5">
    <source>
        <dbReference type="ARBA" id="ARBA00022777"/>
    </source>
</evidence>
<feature type="signal peptide" evidence="8">
    <location>
        <begin position="1"/>
        <end position="25"/>
    </location>
</feature>
<keyword evidence="6" id="KW-0802">TPR repeat</keyword>
<feature type="repeat" description="TPR" evidence="6">
    <location>
        <begin position="123"/>
        <end position="156"/>
    </location>
</feature>
<keyword evidence="7" id="KW-0472">Membrane</keyword>
<dbReference type="InterPro" id="IPR036890">
    <property type="entry name" value="HATPase_C_sf"/>
</dbReference>
<dbReference type="InterPro" id="IPR019734">
    <property type="entry name" value="TPR_rpt"/>
</dbReference>
<feature type="chain" id="PRO_5019187880" description="histidine kinase" evidence="8">
    <location>
        <begin position="26"/>
        <end position="688"/>
    </location>
</feature>
<gene>
    <name evidence="10" type="ORF">DPV69_06675</name>
</gene>
<dbReference type="OrthoDB" id="9810447at2"/>
<keyword evidence="7" id="KW-0812">Transmembrane</keyword>
<evidence type="ECO:0000313" key="10">
    <source>
        <dbReference type="EMBL" id="RWU11007.1"/>
    </source>
</evidence>
<dbReference type="Gene3D" id="3.30.565.10">
    <property type="entry name" value="Histidine kinase-like ATPase, C-terminal domain"/>
    <property type="match status" value="1"/>
</dbReference>
<evidence type="ECO:0000256" key="4">
    <source>
        <dbReference type="ARBA" id="ARBA00022679"/>
    </source>
</evidence>
<accession>A0A443Z373</accession>
<dbReference type="InterPro" id="IPR003594">
    <property type="entry name" value="HATPase_dom"/>
</dbReference>
<name>A0A443Z373_9SPHI</name>
<keyword evidence="8" id="KW-0732">Signal</keyword>
<evidence type="ECO:0000313" key="11">
    <source>
        <dbReference type="Proteomes" id="UP000284120"/>
    </source>
</evidence>
<evidence type="ECO:0000256" key="1">
    <source>
        <dbReference type="ARBA" id="ARBA00000085"/>
    </source>
</evidence>
<dbReference type="InterPro" id="IPR005467">
    <property type="entry name" value="His_kinase_dom"/>
</dbReference>
<dbReference type="SUPFAM" id="SSF48452">
    <property type="entry name" value="TPR-like"/>
    <property type="match status" value="1"/>
</dbReference>
<dbReference type="Pfam" id="PF13374">
    <property type="entry name" value="TPR_10"/>
    <property type="match status" value="1"/>
</dbReference>
<dbReference type="InterPro" id="IPR003661">
    <property type="entry name" value="HisK_dim/P_dom"/>
</dbReference>
<evidence type="ECO:0000256" key="2">
    <source>
        <dbReference type="ARBA" id="ARBA00012438"/>
    </source>
</evidence>
<keyword evidence="5" id="KW-0418">Kinase</keyword>
<evidence type="ECO:0000256" key="3">
    <source>
        <dbReference type="ARBA" id="ARBA00022553"/>
    </source>
</evidence>
<keyword evidence="11" id="KW-1185">Reference proteome</keyword>
<dbReference type="SMART" id="SM00388">
    <property type="entry name" value="HisKA"/>
    <property type="match status" value="1"/>
</dbReference>
<dbReference type="FunFam" id="3.30.565.10:FF:000006">
    <property type="entry name" value="Sensor histidine kinase WalK"/>
    <property type="match status" value="1"/>
</dbReference>
<dbReference type="SMART" id="SM00387">
    <property type="entry name" value="HATPase_c"/>
    <property type="match status" value="1"/>
</dbReference>
<dbReference type="SUPFAM" id="SSF47384">
    <property type="entry name" value="Homodimeric domain of signal transducing histidine kinase"/>
    <property type="match status" value="1"/>
</dbReference>
<dbReference type="AlphaFoldDB" id="A0A443Z373"/>
<reference evidence="10 11" key="1">
    <citation type="submission" date="2018-06" db="EMBL/GenBank/DDBJ databases">
        <title>Pedobacter endophyticus sp. nov., an endophytic bacterium isolated from a leaf of Triticum aestivum.</title>
        <authorList>
            <person name="Zhang L."/>
        </authorList>
    </citation>
    <scope>NUCLEOTIDE SEQUENCE [LARGE SCALE GENOMIC DNA]</scope>
    <source>
        <strain evidence="10 11">CM134L-2</strain>
    </source>
</reference>
<comment type="catalytic activity">
    <reaction evidence="1">
        <text>ATP + protein L-histidine = ADP + protein N-phospho-L-histidine.</text>
        <dbReference type="EC" id="2.7.13.3"/>
    </reaction>
</comment>
<evidence type="ECO:0000259" key="9">
    <source>
        <dbReference type="PROSITE" id="PS50109"/>
    </source>
</evidence>
<dbReference type="SUPFAM" id="SSF55874">
    <property type="entry name" value="ATPase domain of HSP90 chaperone/DNA topoisomerase II/histidine kinase"/>
    <property type="match status" value="1"/>
</dbReference>
<evidence type="ECO:0000256" key="8">
    <source>
        <dbReference type="SAM" id="SignalP"/>
    </source>
</evidence>
<dbReference type="Pfam" id="PF02518">
    <property type="entry name" value="HATPase_c"/>
    <property type="match status" value="1"/>
</dbReference>
<dbReference type="PRINTS" id="PR00344">
    <property type="entry name" value="BCTRLSENSOR"/>
</dbReference>
<comment type="caution">
    <text evidence="10">The sequence shown here is derived from an EMBL/GenBank/DDBJ whole genome shotgun (WGS) entry which is preliminary data.</text>
</comment>
<dbReference type="Gene3D" id="1.25.40.10">
    <property type="entry name" value="Tetratricopeptide repeat domain"/>
    <property type="match status" value="3"/>
</dbReference>
<dbReference type="InterPro" id="IPR036097">
    <property type="entry name" value="HisK_dim/P_sf"/>
</dbReference>
<dbReference type="GO" id="GO:0000155">
    <property type="term" value="F:phosphorelay sensor kinase activity"/>
    <property type="evidence" value="ECO:0007669"/>
    <property type="project" value="InterPro"/>
</dbReference>
<dbReference type="EMBL" id="SAYW01000001">
    <property type="protein sequence ID" value="RWU11007.1"/>
    <property type="molecule type" value="Genomic_DNA"/>
</dbReference>
<sequence>MQIISCKKLPHGKLLWLPIFLIALASCKDTGNKGRSQLIDSVANKTSWGYNDEKVKTNALRTLREALDGNEKLSAKSTFDIYNAFYFYYFFGRKYEKALPYTDSMLNVIEATKDKKKYIKELAATYYCKGDVLFKLGAYDEAYKNYFLAKKLQPIITDRCANSNYSYRIAMILYKQSKYKDAIHYFRETLVEVRTCKQNFQEVYKQQELFNNIALCYSRLNKADSALVFYQKAMAFVEKNDTIPEQNWYYKSARGVIYGNMGGVLLSQRKFNEAEKLLKQSIAINDQPRYDTVDAVTAKIKLIKVYLETSKKDSAFKYLKILEKDSKRLKILDYVQSYHFLNAKYLKSIGQNQQAFEHLYRYTTLTDSLHKELDKIKSTNIDERFRNLNNENEINNLKREAEIQQRYLYITMLFICMAVSIVVLIYSYWRKSKRNVKQLTILNNEISRQKDKLQEAFTKLGLSDKEKDTILRAVAHDLRNPVVGISSLTKLMILEDEDHVNIDKLKLIDGACSNALHLIDDIIEAAENKEGLDITLKKKKQNLMEIVKNAITLLKYRADEKKQTINLEADIQNLEINIYGQKIGRVVGNLISNAIKFSETGKEIKITVVKNKKEVLVSVSDKGIGIPDQIGKDVFQLFTPSKRFGTKGEKSYGLGLSICKQIITAHEGEIWYENNPTGGTTFSFTLPL</sequence>
<evidence type="ECO:0000256" key="6">
    <source>
        <dbReference type="PROSITE-ProRule" id="PRU00339"/>
    </source>
</evidence>
<dbReference type="PROSITE" id="PS50109">
    <property type="entry name" value="HIS_KIN"/>
    <property type="match status" value="1"/>
</dbReference>
<dbReference type="InterPro" id="IPR004358">
    <property type="entry name" value="Sig_transdc_His_kin-like_C"/>
</dbReference>
<dbReference type="PANTHER" id="PTHR43547:SF2">
    <property type="entry name" value="HYBRID SIGNAL TRANSDUCTION HISTIDINE KINASE C"/>
    <property type="match status" value="1"/>
</dbReference>
<protein>
    <recommendedName>
        <fullName evidence="2">histidine kinase</fullName>
        <ecNumber evidence="2">2.7.13.3</ecNumber>
    </recommendedName>
</protein>
<keyword evidence="3" id="KW-0597">Phosphoprotein</keyword>
<dbReference type="PANTHER" id="PTHR43547">
    <property type="entry name" value="TWO-COMPONENT HISTIDINE KINASE"/>
    <property type="match status" value="1"/>
</dbReference>
<evidence type="ECO:0000256" key="7">
    <source>
        <dbReference type="SAM" id="Phobius"/>
    </source>
</evidence>
<feature type="domain" description="Histidine kinase" evidence="9">
    <location>
        <begin position="473"/>
        <end position="688"/>
    </location>
</feature>
<dbReference type="SMART" id="SM00028">
    <property type="entry name" value="TPR"/>
    <property type="match status" value="4"/>
</dbReference>
<feature type="transmembrane region" description="Helical" evidence="7">
    <location>
        <begin position="407"/>
        <end position="429"/>
    </location>
</feature>
<dbReference type="Proteomes" id="UP000284120">
    <property type="component" value="Unassembled WGS sequence"/>
</dbReference>
<dbReference type="PROSITE" id="PS51257">
    <property type="entry name" value="PROKAR_LIPOPROTEIN"/>
    <property type="match status" value="1"/>
</dbReference>
<dbReference type="RefSeq" id="WP_128353322.1">
    <property type="nucleotide sequence ID" value="NZ_QMHN01000001.1"/>
</dbReference>
<dbReference type="Gene3D" id="1.10.287.130">
    <property type="match status" value="1"/>
</dbReference>
<dbReference type="InterPro" id="IPR011990">
    <property type="entry name" value="TPR-like_helical_dom_sf"/>
</dbReference>
<organism evidence="10 11">
    <name type="scientific">Pedobacter chitinilyticus</name>
    <dbReference type="NCBI Taxonomy" id="2233776"/>
    <lineage>
        <taxon>Bacteria</taxon>
        <taxon>Pseudomonadati</taxon>
        <taxon>Bacteroidota</taxon>
        <taxon>Sphingobacteriia</taxon>
        <taxon>Sphingobacteriales</taxon>
        <taxon>Sphingobacteriaceae</taxon>
        <taxon>Pedobacter</taxon>
    </lineage>
</organism>
<dbReference type="PROSITE" id="PS50005">
    <property type="entry name" value="TPR"/>
    <property type="match status" value="1"/>
</dbReference>